<dbReference type="PANTHER" id="PTHR43179:SF12">
    <property type="entry name" value="GALACTOFURANOSYLTRANSFERASE GLFT2"/>
    <property type="match status" value="1"/>
</dbReference>
<evidence type="ECO:0000256" key="3">
    <source>
        <dbReference type="ARBA" id="ARBA00022676"/>
    </source>
</evidence>
<dbReference type="Pfam" id="PF13641">
    <property type="entry name" value="Glyco_tranf_2_3"/>
    <property type="match status" value="1"/>
</dbReference>
<name>A0A8T7LVP0_9CHLR</name>
<dbReference type="EMBL" id="JACATZ010000001">
    <property type="protein sequence ID" value="NWJ44953.1"/>
    <property type="molecule type" value="Genomic_DNA"/>
</dbReference>
<protein>
    <submittedName>
        <fullName evidence="5">Glycosyltransferase family 2 protein</fullName>
    </submittedName>
</protein>
<evidence type="ECO:0000313" key="7">
    <source>
        <dbReference type="Proteomes" id="UP000521676"/>
    </source>
</evidence>
<reference evidence="5 7" key="1">
    <citation type="submission" date="2020-06" db="EMBL/GenBank/DDBJ databases">
        <title>Anoxygenic phototrophic Chloroflexota member uses a Type I reaction center.</title>
        <authorList>
            <person name="Tsuji J.M."/>
            <person name="Shaw N.A."/>
            <person name="Nagashima S."/>
            <person name="Venkiteswaran J."/>
            <person name="Schiff S.L."/>
            <person name="Hanada S."/>
            <person name="Tank M."/>
            <person name="Neufeld J.D."/>
        </authorList>
    </citation>
    <scope>NUCLEOTIDE SEQUENCE [LARGE SCALE GENOMIC DNA]</scope>
    <source>
        <strain evidence="5">L227-S17</strain>
    </source>
</reference>
<accession>A0A8T7LVP0</accession>
<dbReference type="Proteomes" id="UP000521676">
    <property type="component" value="Unassembled WGS sequence"/>
</dbReference>
<evidence type="ECO:0000256" key="1">
    <source>
        <dbReference type="ARBA" id="ARBA00004776"/>
    </source>
</evidence>
<organism evidence="5 7">
    <name type="scientific">Candidatus Chlorohelix allophototropha</name>
    <dbReference type="NCBI Taxonomy" id="3003348"/>
    <lineage>
        <taxon>Bacteria</taxon>
        <taxon>Bacillati</taxon>
        <taxon>Chloroflexota</taxon>
        <taxon>Chloroflexia</taxon>
        <taxon>Candidatus Chloroheliales</taxon>
        <taxon>Candidatus Chloroheliaceae</taxon>
        <taxon>Candidatus Chlorohelix</taxon>
    </lineage>
</organism>
<evidence type="ECO:0000313" key="8">
    <source>
        <dbReference type="Proteomes" id="UP001431572"/>
    </source>
</evidence>
<dbReference type="SUPFAM" id="SSF53448">
    <property type="entry name" value="Nucleotide-diphospho-sugar transferases"/>
    <property type="match status" value="1"/>
</dbReference>
<evidence type="ECO:0000256" key="4">
    <source>
        <dbReference type="ARBA" id="ARBA00022679"/>
    </source>
</evidence>
<comment type="similarity">
    <text evidence="2">Belongs to the glycosyltransferase 2 family.</text>
</comment>
<sequence length="419" mass="47368">MSEFPTLAIVIVSYDSAADLPECLKTLLENCEAYPAQTQVAVVENGDKAAQQRTHNTIKPFLKSNLKWLPAPENLGYGGGANYGWEHLEGELYIVLNPDMSFPVGWLQKFVAPFDKNPEIGIAGCKLLTRDGKIQHAGGLIIHGSLLGIHFGYREEDDGRWDESVAVDFVTGAALAVRREIVQALGGFDPAFHPGYFEDVDLCLRARKLGWKIWYEASAVAWHYEGTSFGRKSSYYELLHRNRLHLARKHLDTHQFFTEFIASESKRIAITPPSLDLSASIKIYQALAHSWQVKDNKDEIIVDDQNPVLERLPSRLSDVKKGWLVEEKSFSSRLPFVAKFRERFNNISTRWYVKPILQQQVDYNATVARAIEDLGQVVLAHETTQNIALAAIAERFTGVEERLNRIEEMLAKLVNEKKS</sequence>
<keyword evidence="8" id="KW-1185">Reference proteome</keyword>
<dbReference type="EMBL" id="CP128399">
    <property type="protein sequence ID" value="WJW66834.1"/>
    <property type="molecule type" value="Genomic_DNA"/>
</dbReference>
<dbReference type="AlphaFoldDB" id="A0A8T7LVP0"/>
<dbReference type="Gene3D" id="3.90.550.10">
    <property type="entry name" value="Spore Coat Polysaccharide Biosynthesis Protein SpsA, Chain A"/>
    <property type="match status" value="1"/>
</dbReference>
<reference evidence="6" key="2">
    <citation type="journal article" date="2024" name="Nature">
        <title>Anoxygenic phototroph of the Chloroflexota uses a type I reaction centre.</title>
        <authorList>
            <person name="Tsuji J.M."/>
            <person name="Shaw N.A."/>
            <person name="Nagashima S."/>
            <person name="Venkiteswaran J.J."/>
            <person name="Schiff S.L."/>
            <person name="Watanabe T."/>
            <person name="Fukui M."/>
            <person name="Hanada S."/>
            <person name="Tank M."/>
            <person name="Neufeld J.D."/>
        </authorList>
    </citation>
    <scope>NUCLEOTIDE SEQUENCE</scope>
    <source>
        <strain evidence="6">L227-S17</strain>
    </source>
</reference>
<evidence type="ECO:0000256" key="2">
    <source>
        <dbReference type="ARBA" id="ARBA00006739"/>
    </source>
</evidence>
<dbReference type="RefSeq" id="WP_341468727.1">
    <property type="nucleotide sequence ID" value="NZ_CP128399.1"/>
</dbReference>
<evidence type="ECO:0000313" key="6">
    <source>
        <dbReference type="EMBL" id="WJW66834.1"/>
    </source>
</evidence>
<dbReference type="InterPro" id="IPR029044">
    <property type="entry name" value="Nucleotide-diphossugar_trans"/>
</dbReference>
<comment type="pathway">
    <text evidence="1">Cell wall biogenesis; cell wall polysaccharide biosynthesis.</text>
</comment>
<dbReference type="Proteomes" id="UP001431572">
    <property type="component" value="Chromosome 1"/>
</dbReference>
<evidence type="ECO:0000313" key="5">
    <source>
        <dbReference type="EMBL" id="NWJ44953.1"/>
    </source>
</evidence>
<keyword evidence="4" id="KW-0808">Transferase</keyword>
<dbReference type="CDD" id="cd04186">
    <property type="entry name" value="GT_2_like_c"/>
    <property type="match status" value="1"/>
</dbReference>
<gene>
    <name evidence="5" type="ORF">HXX08_03655</name>
    <name evidence="6" type="ORF">OZ401_000079</name>
</gene>
<proteinExistence type="inferred from homology"/>
<dbReference type="PANTHER" id="PTHR43179">
    <property type="entry name" value="RHAMNOSYLTRANSFERASE WBBL"/>
    <property type="match status" value="1"/>
</dbReference>
<dbReference type="GO" id="GO:0016757">
    <property type="term" value="F:glycosyltransferase activity"/>
    <property type="evidence" value="ECO:0007669"/>
    <property type="project" value="UniProtKB-KW"/>
</dbReference>
<keyword evidence="3" id="KW-0328">Glycosyltransferase</keyword>